<evidence type="ECO:0000256" key="1">
    <source>
        <dbReference type="SAM" id="Coils"/>
    </source>
</evidence>
<gene>
    <name evidence="4" type="ORF">PCOR1329_LOCUS43495</name>
</gene>
<keyword evidence="2" id="KW-0812">Transmembrane</keyword>
<name>A0ABN9TYD9_9DINO</name>
<dbReference type="EMBL" id="CAUYUJ010015227">
    <property type="protein sequence ID" value="CAK0851330.1"/>
    <property type="molecule type" value="Genomic_DNA"/>
</dbReference>
<proteinExistence type="predicted"/>
<keyword evidence="5" id="KW-1185">Reference proteome</keyword>
<dbReference type="InterPro" id="IPR013766">
    <property type="entry name" value="Thioredoxin_domain"/>
</dbReference>
<dbReference type="InterPro" id="IPR036249">
    <property type="entry name" value="Thioredoxin-like_sf"/>
</dbReference>
<reference evidence="4" key="1">
    <citation type="submission" date="2023-10" db="EMBL/GenBank/DDBJ databases">
        <authorList>
            <person name="Chen Y."/>
            <person name="Shah S."/>
            <person name="Dougan E. K."/>
            <person name="Thang M."/>
            <person name="Chan C."/>
        </authorList>
    </citation>
    <scope>NUCLEOTIDE SEQUENCE [LARGE SCALE GENOMIC DNA]</scope>
</reference>
<feature type="coiled-coil region" evidence="1">
    <location>
        <begin position="264"/>
        <end position="294"/>
    </location>
</feature>
<dbReference type="Proteomes" id="UP001189429">
    <property type="component" value="Unassembled WGS sequence"/>
</dbReference>
<feature type="domain" description="Thioredoxin" evidence="3">
    <location>
        <begin position="12"/>
        <end position="157"/>
    </location>
</feature>
<dbReference type="PANTHER" id="PTHR45672">
    <property type="entry name" value="PROTEIN DISULFIDE-ISOMERASE C17H9.14C-RELATED"/>
    <property type="match status" value="1"/>
</dbReference>
<dbReference type="PROSITE" id="PS51352">
    <property type="entry name" value="THIOREDOXIN_2"/>
    <property type="match status" value="1"/>
</dbReference>
<evidence type="ECO:0000313" key="4">
    <source>
        <dbReference type="EMBL" id="CAK0851330.1"/>
    </source>
</evidence>
<dbReference type="Gene3D" id="3.40.30.10">
    <property type="entry name" value="Glutaredoxin"/>
    <property type="match status" value="1"/>
</dbReference>
<dbReference type="InterPro" id="IPR051063">
    <property type="entry name" value="PDI"/>
</dbReference>
<organism evidence="4 5">
    <name type="scientific">Prorocentrum cordatum</name>
    <dbReference type="NCBI Taxonomy" id="2364126"/>
    <lineage>
        <taxon>Eukaryota</taxon>
        <taxon>Sar</taxon>
        <taxon>Alveolata</taxon>
        <taxon>Dinophyceae</taxon>
        <taxon>Prorocentrales</taxon>
        <taxon>Prorocentraceae</taxon>
        <taxon>Prorocentrum</taxon>
    </lineage>
</organism>
<dbReference type="Pfam" id="PF00085">
    <property type="entry name" value="Thioredoxin"/>
    <property type="match status" value="1"/>
</dbReference>
<comment type="caution">
    <text evidence="4">The sequence shown here is derived from an EMBL/GenBank/DDBJ whole genome shotgun (WGS) entry which is preliminary data.</text>
</comment>
<protein>
    <recommendedName>
        <fullName evidence="3">Thioredoxin domain-containing protein</fullName>
    </recommendedName>
</protein>
<keyword evidence="2" id="KW-0472">Membrane</keyword>
<sequence length="295" mass="32592">MPKQTPKKPAGVKAKQAVPSWALKFGASTLVTGAVIYLSVLVSPQESKVTVLNDKSFHKFLAEHKDGALVEFSKKGCTFCTKLAPAYEGAARRSADEGGPAFAIVDSEASPKVIEALGIDKYPMVYWFWGGENTLELERAAEKTADDIVDFVKWAQSPALQLLDTRAEMEEGLPLFRQSLAKDHKLIVAYNRTDSPLLHDVFEYAAQKHRASHILFLFVREAAADGALARAYGQNESLDAELSEWKGRDDVLSWVKIQVDEVALKGLEKKIEVNKAKLAELKREEEEKASATSEL</sequence>
<accession>A0ABN9TYD9</accession>
<dbReference type="SUPFAM" id="SSF52833">
    <property type="entry name" value="Thioredoxin-like"/>
    <property type="match status" value="1"/>
</dbReference>
<dbReference type="CDD" id="cd02961">
    <property type="entry name" value="PDI_a_family"/>
    <property type="match status" value="1"/>
</dbReference>
<feature type="transmembrane region" description="Helical" evidence="2">
    <location>
        <begin position="21"/>
        <end position="42"/>
    </location>
</feature>
<keyword evidence="1" id="KW-0175">Coiled coil</keyword>
<keyword evidence="2" id="KW-1133">Transmembrane helix</keyword>
<evidence type="ECO:0000256" key="2">
    <source>
        <dbReference type="SAM" id="Phobius"/>
    </source>
</evidence>
<evidence type="ECO:0000313" key="5">
    <source>
        <dbReference type="Proteomes" id="UP001189429"/>
    </source>
</evidence>
<evidence type="ECO:0000259" key="3">
    <source>
        <dbReference type="PROSITE" id="PS51352"/>
    </source>
</evidence>